<keyword evidence="5" id="KW-0812">Transmembrane</keyword>
<evidence type="ECO:0000256" key="2">
    <source>
        <dbReference type="ARBA" id="ARBA00023043"/>
    </source>
</evidence>
<dbReference type="InterPro" id="IPR002110">
    <property type="entry name" value="Ankyrin_rpt"/>
</dbReference>
<evidence type="ECO:0000313" key="7">
    <source>
        <dbReference type="Proteomes" id="UP001287286"/>
    </source>
</evidence>
<protein>
    <submittedName>
        <fullName evidence="6">Uncharacterized protein</fullName>
    </submittedName>
</protein>
<keyword evidence="5" id="KW-0472">Membrane</keyword>
<dbReference type="Pfam" id="PF00023">
    <property type="entry name" value="Ank"/>
    <property type="match status" value="1"/>
</dbReference>
<feature type="repeat" description="ANK" evidence="3">
    <location>
        <begin position="1397"/>
        <end position="1429"/>
    </location>
</feature>
<dbReference type="PANTHER" id="PTHR24198">
    <property type="entry name" value="ANKYRIN REPEAT AND PROTEIN KINASE DOMAIN-CONTAINING PROTEIN"/>
    <property type="match status" value="1"/>
</dbReference>
<dbReference type="SMART" id="SM00248">
    <property type="entry name" value="ANK"/>
    <property type="match status" value="12"/>
</dbReference>
<name>A0ABR0BRB8_PURLI</name>
<feature type="repeat" description="ANK" evidence="3">
    <location>
        <begin position="1533"/>
        <end position="1562"/>
    </location>
</feature>
<dbReference type="InterPro" id="IPR036770">
    <property type="entry name" value="Ankyrin_rpt-contain_sf"/>
</dbReference>
<sequence length="1690" mass="184586">MGTGTLMQAKRPEELLTNKPSAAGQQSSPDISYALFLGPKDIRSNLRAPVELTRANARNGWSTKDLRVAQRPTAERMGRCHPSGQGASDTHWTTTLVMMHARVTAAGLCSNPCAATQQTSVAGCSRPADPVNLSVARVLKLSASDVPALATTSDNVILTFPSFPTFPASLTFPAFLTFPVFLMFPAFPTFLAAATATSVAGDDDLADFSNNLATDIGPLLALFGDAMTRQYLSESITFLDYLIFALGPIGILTAIVSVARLCGHSTLRAFIGRSQEGETTVEAELCTSTSRDVCELFTKGGITRVIGRANILELIYFPPITTPTIRSESHRPAPLLSDALPSNPLPSDALSSESRPSIVGKSPLGAYIDGAISAIPIPGGFELVPFQQFVRIRQWVDNEETISWRQVGGHDDRNGVRLAPRPNLSLNVGIKKQPDWVFYTVAAVGVLLQSFIIAFTAMGTWAYDWNIRSKGSSASQNYAPSMFIIGTCLLAVGMCSCATLIGQTTKEVQFRRDGSSKRSGRLMWLQPGPTVVGDQSFDAFAYLDSQEKPLQYWTSSRKELNPRFETFTFLAVAVTLVGYFMQFIGLRGMKAWVSLAQLAVTIIMSMLRGLLRIQRLGKDDNRLDQMPDMVSGHELDWLAFELALWERYSDCSITISGSPFWILTGQSFPAGLETPPVRTGGSQHRNGSTYSGSSSASGPYHRYPHRESRSKAAEHLVSEDADSRQVDWAHLLQVRARLAEITTHDGAIVSGAQEWRQTSVANRKRAKSLCTALCTVADTLLQGQQQNQVLLLYVDFVAAPRGLGDCDRGFQKGAAVVRVQNTHGRWEVDPSEIEAILCTYAWSLMTDKRFQYRDDFNNILSATNASRKCRIISGVSASNTLVPDSDRVGELQLWAGADMVQIQETTLSLCRNVTRSLMDLWVPQGSSGDPQGPECDAMELEYNHGKGGEAGSWPSQLRHTRFSGWGAVSKAISSKSETNATGMCCHKQARVRVQFAYSILPLPILCTQELFAALVRSLTELITFADTGVVERAGVASLDNPTINAIIEPFVENDLGTRSDALLSILPGYWDEVRPKASVLLTSLVATARSHRRDKGWDKAAILLRWGCQQFSHRAGWESQQTEPHFIQVLRETAELYRWSLAVEGDQERHDFGVTGIQWLHQTYFMSADSERPDRGLVAETLDPYLEVLEGLSEQTPWTRDKLMEAFRERDRPTALLLLTLAQSDGFEDAEMEAALPLAARNKWPEVIDTTLDCKPIIDGRDESGRTAVSYCAELGWIDYLKKLVEMKAFIDQADNELRSPLHWAAGSGQQHVVQYLLQSGHVDLMRHDVLGQTPLSHAAKAGHVPAMALLLRRGANSESKDKDGRTALSLAAGGGHHQAVMELANRKADILSEDDAGRQPMHWACKSGNVDTVAFLIGEGADVAARDKSKSTPLTWAASAGKVAVVEFLLGQGAAIDWKDGEDRTPISRAAGNGHLDVVKCLHSKGADIKIPDNRGALPILWAASSGHTSVVEQLIEYKADVSYTAWGGLGSPLTQAAVGGHEAVVEALLNAGADVDRTVTENNTALTLAARFGQLTVVRKLVEHGRAKVNHMNEQGHSPLIEAIKDGHESVVDYLIEHGADCDHIDEVGRSPLFFAAARGRTAIALRLLEQGVDVNWVNYRHETALSVAVERGHTELAELLRSWANKP</sequence>
<feature type="compositionally biased region" description="Low complexity" evidence="4">
    <location>
        <begin position="687"/>
        <end position="698"/>
    </location>
</feature>
<dbReference type="Proteomes" id="UP001287286">
    <property type="component" value="Unassembled WGS sequence"/>
</dbReference>
<dbReference type="PANTHER" id="PTHR24198:SF165">
    <property type="entry name" value="ANKYRIN REPEAT-CONTAINING PROTEIN-RELATED"/>
    <property type="match status" value="1"/>
</dbReference>
<accession>A0ABR0BRB8</accession>
<feature type="transmembrane region" description="Helical" evidence="5">
    <location>
        <begin position="483"/>
        <end position="502"/>
    </location>
</feature>
<feature type="repeat" description="ANK" evidence="3">
    <location>
        <begin position="1597"/>
        <end position="1629"/>
    </location>
</feature>
<keyword evidence="1" id="KW-0677">Repeat</keyword>
<evidence type="ECO:0000256" key="5">
    <source>
        <dbReference type="SAM" id="Phobius"/>
    </source>
</evidence>
<proteinExistence type="predicted"/>
<evidence type="ECO:0000256" key="4">
    <source>
        <dbReference type="SAM" id="MobiDB-lite"/>
    </source>
</evidence>
<feature type="repeat" description="ANK" evidence="3">
    <location>
        <begin position="1297"/>
        <end position="1321"/>
    </location>
</feature>
<feature type="transmembrane region" description="Helical" evidence="5">
    <location>
        <begin position="241"/>
        <end position="263"/>
    </location>
</feature>
<dbReference type="PROSITE" id="PS50297">
    <property type="entry name" value="ANK_REP_REGION"/>
    <property type="match status" value="10"/>
</dbReference>
<gene>
    <name evidence="6" type="ORF">Purlil1_9557</name>
</gene>
<keyword evidence="7" id="KW-1185">Reference proteome</keyword>
<dbReference type="Pfam" id="PF12796">
    <property type="entry name" value="Ank_2"/>
    <property type="match status" value="4"/>
</dbReference>
<feature type="repeat" description="ANK" evidence="3">
    <location>
        <begin position="1331"/>
        <end position="1363"/>
    </location>
</feature>
<feature type="region of interest" description="Disordered" evidence="4">
    <location>
        <begin position="1"/>
        <end position="27"/>
    </location>
</feature>
<keyword evidence="5" id="KW-1133">Transmembrane helix</keyword>
<feature type="repeat" description="ANK" evidence="3">
    <location>
        <begin position="1630"/>
        <end position="1662"/>
    </location>
</feature>
<organism evidence="6 7">
    <name type="scientific">Purpureocillium lilacinum</name>
    <name type="common">Paecilomyces lilacinus</name>
    <dbReference type="NCBI Taxonomy" id="33203"/>
    <lineage>
        <taxon>Eukaryota</taxon>
        <taxon>Fungi</taxon>
        <taxon>Dikarya</taxon>
        <taxon>Ascomycota</taxon>
        <taxon>Pezizomycotina</taxon>
        <taxon>Sordariomycetes</taxon>
        <taxon>Hypocreomycetidae</taxon>
        <taxon>Hypocreales</taxon>
        <taxon>Ophiocordycipitaceae</taxon>
        <taxon>Purpureocillium</taxon>
    </lineage>
</organism>
<feature type="repeat" description="ANK" evidence="3">
    <location>
        <begin position="1496"/>
        <end position="1528"/>
    </location>
</feature>
<feature type="compositionally biased region" description="Polar residues" evidence="4">
    <location>
        <begin position="18"/>
        <end position="27"/>
    </location>
</feature>
<comment type="caution">
    <text evidence="6">The sequence shown here is derived from an EMBL/GenBank/DDBJ whole genome shotgun (WGS) entry which is preliminary data.</text>
</comment>
<feature type="region of interest" description="Disordered" evidence="4">
    <location>
        <begin position="673"/>
        <end position="713"/>
    </location>
</feature>
<feature type="repeat" description="ANK" evidence="3">
    <location>
        <begin position="1463"/>
        <end position="1495"/>
    </location>
</feature>
<evidence type="ECO:0000256" key="1">
    <source>
        <dbReference type="ARBA" id="ARBA00022737"/>
    </source>
</evidence>
<evidence type="ECO:0000313" key="6">
    <source>
        <dbReference type="EMBL" id="KAK4086028.1"/>
    </source>
</evidence>
<feature type="repeat" description="ANK" evidence="3">
    <location>
        <begin position="1430"/>
        <end position="1462"/>
    </location>
</feature>
<feature type="transmembrane region" description="Helical" evidence="5">
    <location>
        <begin position="170"/>
        <end position="194"/>
    </location>
</feature>
<dbReference type="PROSITE" id="PS50088">
    <property type="entry name" value="ANK_REPEAT"/>
    <property type="match status" value="11"/>
</dbReference>
<dbReference type="Gene3D" id="1.25.40.20">
    <property type="entry name" value="Ankyrin repeat-containing domain"/>
    <property type="match status" value="2"/>
</dbReference>
<feature type="transmembrane region" description="Helical" evidence="5">
    <location>
        <begin position="567"/>
        <end position="585"/>
    </location>
</feature>
<reference evidence="6 7" key="1">
    <citation type="journal article" date="2024" name="Microbiol. Resour. Announc.">
        <title>Genome annotations for the ascomycete fungi Trichoderma harzianum, Trichoderma aggressivum, and Purpureocillium lilacinum.</title>
        <authorList>
            <person name="Beijen E.P.W."/>
            <person name="Ohm R.A."/>
        </authorList>
    </citation>
    <scope>NUCLEOTIDE SEQUENCE [LARGE SCALE GENOMIC DNA]</scope>
    <source>
        <strain evidence="6 7">CBS 150709</strain>
    </source>
</reference>
<dbReference type="EMBL" id="JAWRVI010000044">
    <property type="protein sequence ID" value="KAK4086028.1"/>
    <property type="molecule type" value="Genomic_DNA"/>
</dbReference>
<evidence type="ECO:0000256" key="3">
    <source>
        <dbReference type="PROSITE-ProRule" id="PRU00023"/>
    </source>
</evidence>
<feature type="transmembrane region" description="Helical" evidence="5">
    <location>
        <begin position="436"/>
        <end position="463"/>
    </location>
</feature>
<feature type="repeat" description="ANK" evidence="3">
    <location>
        <begin position="1563"/>
        <end position="1587"/>
    </location>
</feature>
<dbReference type="SUPFAM" id="SSF48403">
    <property type="entry name" value="Ankyrin repeat"/>
    <property type="match status" value="2"/>
</dbReference>
<keyword evidence="2 3" id="KW-0040">ANK repeat</keyword>
<feature type="repeat" description="ANK" evidence="3">
    <location>
        <begin position="1364"/>
        <end position="1396"/>
    </location>
</feature>